<dbReference type="GO" id="GO:0046872">
    <property type="term" value="F:metal ion binding"/>
    <property type="evidence" value="ECO:0007669"/>
    <property type="project" value="UniProtKB-KW"/>
</dbReference>
<organism evidence="13">
    <name type="scientific">hydrothermal vent metagenome</name>
    <dbReference type="NCBI Taxonomy" id="652676"/>
    <lineage>
        <taxon>unclassified sequences</taxon>
        <taxon>metagenomes</taxon>
        <taxon>ecological metagenomes</taxon>
    </lineage>
</organism>
<dbReference type="EMBL" id="UOGC01000112">
    <property type="protein sequence ID" value="VAX20900.1"/>
    <property type="molecule type" value="Genomic_DNA"/>
</dbReference>
<dbReference type="PRINTS" id="PR00300">
    <property type="entry name" value="CLPPROTEASEA"/>
</dbReference>
<keyword evidence="5" id="KW-0235">DNA replication</keyword>
<evidence type="ECO:0000313" key="13">
    <source>
        <dbReference type="EMBL" id="VAX20900.1"/>
    </source>
</evidence>
<evidence type="ECO:0000259" key="12">
    <source>
        <dbReference type="SMART" id="SM00382"/>
    </source>
</evidence>
<evidence type="ECO:0000256" key="8">
    <source>
        <dbReference type="ARBA" id="ARBA00022833"/>
    </source>
</evidence>
<dbReference type="Pfam" id="PF13177">
    <property type="entry name" value="DNA_pol3_delta2"/>
    <property type="match status" value="1"/>
</dbReference>
<dbReference type="InterPro" id="IPR045085">
    <property type="entry name" value="HLD_clamp_pol_III_gamma_tau"/>
</dbReference>
<comment type="catalytic activity">
    <reaction evidence="11">
        <text>DNA(n) + a 2'-deoxyribonucleoside 5'-triphosphate = DNA(n+1) + diphosphate</text>
        <dbReference type="Rhea" id="RHEA:22508"/>
        <dbReference type="Rhea" id="RHEA-COMP:17339"/>
        <dbReference type="Rhea" id="RHEA-COMP:17340"/>
        <dbReference type="ChEBI" id="CHEBI:33019"/>
        <dbReference type="ChEBI" id="CHEBI:61560"/>
        <dbReference type="ChEBI" id="CHEBI:173112"/>
        <dbReference type="EC" id="2.7.7.7"/>
    </reaction>
</comment>
<evidence type="ECO:0000256" key="10">
    <source>
        <dbReference type="ARBA" id="ARBA00022932"/>
    </source>
</evidence>
<dbReference type="NCBIfam" id="TIGR02397">
    <property type="entry name" value="dnaX_nterm"/>
    <property type="match status" value="1"/>
</dbReference>
<dbReference type="InterPro" id="IPR001270">
    <property type="entry name" value="ClpA/B"/>
</dbReference>
<evidence type="ECO:0000256" key="2">
    <source>
        <dbReference type="ARBA" id="ARBA00012417"/>
    </source>
</evidence>
<dbReference type="FunFam" id="3.40.50.300:FF:000014">
    <property type="entry name" value="DNA polymerase III subunit gamma/tau"/>
    <property type="match status" value="1"/>
</dbReference>
<evidence type="ECO:0000256" key="7">
    <source>
        <dbReference type="ARBA" id="ARBA00022741"/>
    </source>
</evidence>
<keyword evidence="9" id="KW-0067">ATP-binding</keyword>
<comment type="similarity">
    <text evidence="1">Belongs to the DnaX/STICHEL family.</text>
</comment>
<proteinExistence type="inferred from homology"/>
<name>A0A3B1CE10_9ZZZZ</name>
<dbReference type="Pfam" id="PF12169">
    <property type="entry name" value="DNA_pol3_gamma3"/>
    <property type="match status" value="1"/>
</dbReference>
<dbReference type="PANTHER" id="PTHR11669:SF0">
    <property type="entry name" value="PROTEIN STICHEL-LIKE 2"/>
    <property type="match status" value="1"/>
</dbReference>
<keyword evidence="10" id="KW-0239">DNA-directed DNA polymerase</keyword>
<dbReference type="GO" id="GO:0005524">
    <property type="term" value="F:ATP binding"/>
    <property type="evidence" value="ECO:0007669"/>
    <property type="project" value="UniProtKB-KW"/>
</dbReference>
<feature type="domain" description="AAA+ ATPase" evidence="12">
    <location>
        <begin position="39"/>
        <end position="181"/>
    </location>
</feature>
<evidence type="ECO:0000256" key="9">
    <source>
        <dbReference type="ARBA" id="ARBA00022840"/>
    </source>
</evidence>
<dbReference type="GO" id="GO:0003677">
    <property type="term" value="F:DNA binding"/>
    <property type="evidence" value="ECO:0007669"/>
    <property type="project" value="InterPro"/>
</dbReference>
<dbReference type="Gene3D" id="1.10.8.60">
    <property type="match status" value="1"/>
</dbReference>
<dbReference type="FunFam" id="1.10.8.60:FF:000013">
    <property type="entry name" value="DNA polymerase III subunit gamma/tau"/>
    <property type="match status" value="1"/>
</dbReference>
<dbReference type="GO" id="GO:0009360">
    <property type="term" value="C:DNA polymerase III complex"/>
    <property type="evidence" value="ECO:0007669"/>
    <property type="project" value="InterPro"/>
</dbReference>
<dbReference type="InterPro" id="IPR050238">
    <property type="entry name" value="DNA_Rep/Repair_Clamp_Loader"/>
</dbReference>
<evidence type="ECO:0000256" key="5">
    <source>
        <dbReference type="ARBA" id="ARBA00022705"/>
    </source>
</evidence>
<dbReference type="CDD" id="cd18137">
    <property type="entry name" value="HLD_clamp_pol_III_gamma_tau"/>
    <property type="match status" value="1"/>
</dbReference>
<dbReference type="SUPFAM" id="SSF48019">
    <property type="entry name" value="post-AAA+ oligomerization domain-like"/>
    <property type="match status" value="1"/>
</dbReference>
<evidence type="ECO:0000256" key="4">
    <source>
        <dbReference type="ARBA" id="ARBA00022695"/>
    </source>
</evidence>
<dbReference type="GO" id="GO:0003887">
    <property type="term" value="F:DNA-directed DNA polymerase activity"/>
    <property type="evidence" value="ECO:0007669"/>
    <property type="project" value="UniProtKB-KW"/>
</dbReference>
<dbReference type="InterPro" id="IPR008921">
    <property type="entry name" value="DNA_pol3_clamp-load_cplx_C"/>
</dbReference>
<dbReference type="Pfam" id="PF22608">
    <property type="entry name" value="DNAX_ATPase_lid"/>
    <property type="match status" value="1"/>
</dbReference>
<dbReference type="InterPro" id="IPR003593">
    <property type="entry name" value="AAA+_ATPase"/>
</dbReference>
<dbReference type="AlphaFoldDB" id="A0A3B1CE10"/>
<reference evidence="13" key="1">
    <citation type="submission" date="2018-06" db="EMBL/GenBank/DDBJ databases">
        <authorList>
            <person name="Zhirakovskaya E."/>
        </authorList>
    </citation>
    <scope>NUCLEOTIDE SEQUENCE</scope>
</reference>
<dbReference type="EC" id="2.7.7.7" evidence="2"/>
<keyword evidence="4 13" id="KW-0548">Nucleotidyltransferase</keyword>
<gene>
    <name evidence="13" type="ORF">MNBD_NITROSPINAE01-409</name>
</gene>
<dbReference type="SUPFAM" id="SSF52540">
    <property type="entry name" value="P-loop containing nucleoside triphosphate hydrolases"/>
    <property type="match status" value="1"/>
</dbReference>
<dbReference type="Gene3D" id="3.40.50.300">
    <property type="entry name" value="P-loop containing nucleotide triphosphate hydrolases"/>
    <property type="match status" value="1"/>
</dbReference>
<evidence type="ECO:0000256" key="11">
    <source>
        <dbReference type="ARBA" id="ARBA00049244"/>
    </source>
</evidence>
<dbReference type="InterPro" id="IPR012763">
    <property type="entry name" value="DNA_pol_III_sug/sutau_N"/>
</dbReference>
<dbReference type="NCBIfam" id="NF004046">
    <property type="entry name" value="PRK05563.1"/>
    <property type="match status" value="1"/>
</dbReference>
<dbReference type="GO" id="GO:0006261">
    <property type="term" value="P:DNA-templated DNA replication"/>
    <property type="evidence" value="ECO:0007669"/>
    <property type="project" value="TreeGrafter"/>
</dbReference>
<dbReference type="Gene3D" id="1.20.272.10">
    <property type="match status" value="1"/>
</dbReference>
<dbReference type="SMART" id="SM00382">
    <property type="entry name" value="AAA"/>
    <property type="match status" value="1"/>
</dbReference>
<evidence type="ECO:0000256" key="1">
    <source>
        <dbReference type="ARBA" id="ARBA00006360"/>
    </source>
</evidence>
<keyword evidence="6" id="KW-0479">Metal-binding</keyword>
<dbReference type="CDD" id="cd00009">
    <property type="entry name" value="AAA"/>
    <property type="match status" value="1"/>
</dbReference>
<accession>A0A3B1CE10</accession>
<protein>
    <recommendedName>
        <fullName evidence="2">DNA-directed DNA polymerase</fullName>
        <ecNumber evidence="2">2.7.7.7</ecNumber>
    </recommendedName>
</protein>
<keyword evidence="7" id="KW-0547">Nucleotide-binding</keyword>
<sequence>MDSKYTVSARKFRPGSFSEIVGQEHIVRTLTNAISKNRIAHAYLFSGTRGVGKTTSARVLAKALNCKKGPTTEPCLECDNCKEITDGISMDVLEIDGASNRGIDNIRELRENARFSPTKSKYKIYIIDEVHQISKDAFNALLKTLEEPPPHVVFIFATTELAKVPDTILSRCQNFEFRSIATKDIATQLRMIAGHEGIEATDGAITLLARRARGSMRDAQSLFDQTAAYGGGSVSEDDVKLILGVADRTLLGNIISAVIEHDRVALLDLSEKASFTGSDPALFLDDLAEMTRDIMVAKISLERLPDYSEDEKQKLIKWGKSLSFDEIQRMFNVLLETSERMKLFGQPALCLEMGLLKLAEKRDVVKIDDLLDKVDQAQAVIEKSSPDVVAEHISRPPIKNRMVDENVAPAPLEISQAVTGGAVVEPGNIPEALKAASRPPVPGILENASIEVKGDAVVITVVDRFSLETLEVRDTKNSLEEIVKKVVGGPARIVVLLREPKDAPADVKKNGKNDGTVKKQIMDLPIIQKALDIFDGEVAHIKVFKEG</sequence>
<keyword evidence="3 13" id="KW-0808">Transferase</keyword>
<dbReference type="PANTHER" id="PTHR11669">
    <property type="entry name" value="REPLICATION FACTOR C / DNA POLYMERASE III GAMMA-TAU SUBUNIT"/>
    <property type="match status" value="1"/>
</dbReference>
<evidence type="ECO:0000256" key="6">
    <source>
        <dbReference type="ARBA" id="ARBA00022723"/>
    </source>
</evidence>
<keyword evidence="8" id="KW-0862">Zinc</keyword>
<dbReference type="InterPro" id="IPR022754">
    <property type="entry name" value="DNA_pol_III_gamma-3"/>
</dbReference>
<evidence type="ECO:0000256" key="3">
    <source>
        <dbReference type="ARBA" id="ARBA00022679"/>
    </source>
</evidence>
<dbReference type="InterPro" id="IPR027417">
    <property type="entry name" value="P-loop_NTPase"/>
</dbReference>